<protein>
    <recommendedName>
        <fullName evidence="7">Large ribosomal subunit protein bL32m</fullName>
    </recommendedName>
</protein>
<feature type="compositionally biased region" description="Basic and acidic residues" evidence="8">
    <location>
        <begin position="158"/>
        <end position="168"/>
    </location>
</feature>
<evidence type="ECO:0000256" key="1">
    <source>
        <dbReference type="ARBA" id="ARBA00004173"/>
    </source>
</evidence>
<evidence type="ECO:0000256" key="2">
    <source>
        <dbReference type="ARBA" id="ARBA00008560"/>
    </source>
</evidence>
<dbReference type="Pfam" id="PF01783">
    <property type="entry name" value="Ribosomal_L32p"/>
    <property type="match status" value="1"/>
</dbReference>
<evidence type="ECO:0000313" key="12">
    <source>
        <dbReference type="Proteomes" id="UP000249757"/>
    </source>
</evidence>
<dbReference type="PANTHER" id="PTHR21026:SF2">
    <property type="entry name" value="LARGE RIBOSOMAL SUBUNIT PROTEIN BL32M"/>
    <property type="match status" value="1"/>
</dbReference>
<gene>
    <name evidence="10" type="ORF">Ptr86124_010352</name>
    <name evidence="9" type="ORF">PtrM4_090250</name>
</gene>
<keyword evidence="3" id="KW-0809">Transit peptide</keyword>
<keyword evidence="4 9" id="KW-0689">Ribosomal protein</keyword>
<dbReference type="GO" id="GO:0005762">
    <property type="term" value="C:mitochondrial large ribosomal subunit"/>
    <property type="evidence" value="ECO:0007669"/>
    <property type="project" value="TreeGrafter"/>
</dbReference>
<keyword evidence="12" id="KW-1185">Reference proteome</keyword>
<evidence type="ECO:0000256" key="7">
    <source>
        <dbReference type="ARBA" id="ARBA00039935"/>
    </source>
</evidence>
<dbReference type="GO" id="GO:0003735">
    <property type="term" value="F:structural constituent of ribosome"/>
    <property type="evidence" value="ECO:0007669"/>
    <property type="project" value="InterPro"/>
</dbReference>
<proteinExistence type="inferred from homology"/>
<evidence type="ECO:0000256" key="5">
    <source>
        <dbReference type="ARBA" id="ARBA00023128"/>
    </source>
</evidence>
<feature type="region of interest" description="Disordered" evidence="8">
    <location>
        <begin position="155"/>
        <end position="175"/>
    </location>
</feature>
<evidence type="ECO:0000256" key="3">
    <source>
        <dbReference type="ARBA" id="ARBA00022946"/>
    </source>
</evidence>
<dbReference type="AlphaFoldDB" id="A0A2W1FG67"/>
<evidence type="ECO:0000256" key="8">
    <source>
        <dbReference type="SAM" id="MobiDB-lite"/>
    </source>
</evidence>
<dbReference type="OMA" id="LHILCPY"/>
<dbReference type="InterPro" id="IPR051991">
    <property type="entry name" value="Mitoribosomal_protein_bL32"/>
</dbReference>
<reference evidence="12" key="4">
    <citation type="journal article" date="2022" name="Microb. Genom.">
        <title>A global pangenome for the wheat fungal pathogen Pyrenophora tritici-repentis and prediction of effector protein structural homology.</title>
        <authorList>
            <person name="Moolhuijzen P.M."/>
            <person name="See P.T."/>
            <person name="Shi G."/>
            <person name="Powell H.R."/>
            <person name="Cockram J."/>
            <person name="Jorgensen L.N."/>
            <person name="Benslimane H."/>
            <person name="Strelkov S.E."/>
            <person name="Turner J."/>
            <person name="Liu Z."/>
            <person name="Moffat C.S."/>
        </authorList>
    </citation>
    <scope>NUCLEOTIDE SEQUENCE [LARGE SCALE GENOMIC DNA]</scope>
</reference>
<evidence type="ECO:0000256" key="6">
    <source>
        <dbReference type="ARBA" id="ARBA00023274"/>
    </source>
</evidence>
<name>A0A2W1FG67_9PLEO</name>
<evidence type="ECO:0000313" key="10">
    <source>
        <dbReference type="EMBL" id="KAI1510547.1"/>
    </source>
</evidence>
<dbReference type="OrthoDB" id="2014905at2759"/>
<reference evidence="9 11" key="1">
    <citation type="journal article" date="2018" name="BMC Genomics">
        <title>Comparative genomics of the wheat fungal pathogen Pyrenophora tritici-repentis reveals chromosomal variations and genome plasticity.</title>
        <authorList>
            <person name="Moolhuijzen P."/>
            <person name="See P.T."/>
            <person name="Hane J.K."/>
            <person name="Shi G."/>
            <person name="Liu Z."/>
            <person name="Oliver R.P."/>
            <person name="Moffat C.S."/>
        </authorList>
    </citation>
    <scope>NUCLEOTIDE SEQUENCE [LARGE SCALE GENOMIC DNA]</scope>
    <source>
        <strain evidence="9">M4</strain>
    </source>
</reference>
<comment type="similarity">
    <text evidence="2">Belongs to the bacterial ribosomal protein bL32 family.</text>
</comment>
<dbReference type="EMBL" id="NRDI02000016">
    <property type="protein sequence ID" value="KAI1510547.1"/>
    <property type="molecule type" value="Genomic_DNA"/>
</dbReference>
<dbReference type="Proteomes" id="UP000249757">
    <property type="component" value="Unassembled WGS sequence"/>
</dbReference>
<dbReference type="PANTHER" id="PTHR21026">
    <property type="entry name" value="39S RIBOSOMAL PROTEIN L32, MITOCHONDRIAL"/>
    <property type="match status" value="1"/>
</dbReference>
<comment type="caution">
    <text evidence="10">The sequence shown here is derived from an EMBL/GenBank/DDBJ whole genome shotgun (WGS) entry which is preliminary data.</text>
</comment>
<dbReference type="InterPro" id="IPR002677">
    <property type="entry name" value="Ribosomal_bL32"/>
</dbReference>
<evidence type="ECO:0000313" key="9">
    <source>
        <dbReference type="EMBL" id="KAF7571525.1"/>
    </source>
</evidence>
<dbReference type="GO" id="GO:0006412">
    <property type="term" value="P:translation"/>
    <property type="evidence" value="ECO:0007669"/>
    <property type="project" value="InterPro"/>
</dbReference>
<dbReference type="Proteomes" id="UP000245464">
    <property type="component" value="Chromosome 4"/>
</dbReference>
<dbReference type="EMBL" id="NQIK02000004">
    <property type="protein sequence ID" value="KAF7571525.1"/>
    <property type="molecule type" value="Genomic_DNA"/>
</dbReference>
<dbReference type="NCBIfam" id="TIGR01031">
    <property type="entry name" value="rpmF_bact"/>
    <property type="match status" value="1"/>
</dbReference>
<sequence>MALARPLPPLWQSLFPGLNGPMRPVLSSPFLQRLSQSFNTPFGALALPSLSLPSLPSIADIWDGILNAVPKKKTSYRKKRQRFMAGKGLKDITALNTCSGCGRVKRMHILCPYCVDAIKTTIFGQLNWSIRRPTPKQAKQLKRDRRFEAIRARTMLPDPRKQKEDQVLKHTGWKG</sequence>
<comment type="subcellular location">
    <subcellularLocation>
        <location evidence="1">Mitochondrion</location>
    </subcellularLocation>
</comment>
<organism evidence="10 12">
    <name type="scientific">Pyrenophora tritici-repentis</name>
    <dbReference type="NCBI Taxonomy" id="45151"/>
    <lineage>
        <taxon>Eukaryota</taxon>
        <taxon>Fungi</taxon>
        <taxon>Dikarya</taxon>
        <taxon>Ascomycota</taxon>
        <taxon>Pezizomycotina</taxon>
        <taxon>Dothideomycetes</taxon>
        <taxon>Pleosporomycetidae</taxon>
        <taxon>Pleosporales</taxon>
        <taxon>Pleosporineae</taxon>
        <taxon>Pleosporaceae</taxon>
        <taxon>Pyrenophora</taxon>
    </lineage>
</organism>
<dbReference type="InterPro" id="IPR011332">
    <property type="entry name" value="Ribosomal_zn-bd"/>
</dbReference>
<reference evidence="10" key="2">
    <citation type="submission" date="2021-05" db="EMBL/GenBank/DDBJ databases">
        <authorList>
            <person name="Moolhuijzen P.M."/>
            <person name="Moffat C.S."/>
        </authorList>
    </citation>
    <scope>NUCLEOTIDE SEQUENCE</scope>
    <source>
        <strain evidence="10">86-124</strain>
    </source>
</reference>
<evidence type="ECO:0000256" key="4">
    <source>
        <dbReference type="ARBA" id="ARBA00022980"/>
    </source>
</evidence>
<keyword evidence="5" id="KW-0496">Mitochondrion</keyword>
<accession>A0A2W1FG67</accession>
<evidence type="ECO:0000313" key="11">
    <source>
        <dbReference type="Proteomes" id="UP000245464"/>
    </source>
</evidence>
<dbReference type="SUPFAM" id="SSF57829">
    <property type="entry name" value="Zn-binding ribosomal proteins"/>
    <property type="match status" value="1"/>
</dbReference>
<keyword evidence="6" id="KW-0687">Ribonucleoprotein</keyword>
<reference evidence="10" key="3">
    <citation type="journal article" date="2022" name="bioRxiv">
        <title>A global pangenome for the wheat fungal pathogen Pyrenophora tritici-repentis and prediction of effector protein structural homology.</title>
        <authorList>
            <person name="Moolhuijzen P."/>
            <person name="See P.T."/>
            <person name="Shi G."/>
            <person name="Powell H.R."/>
            <person name="Cockram J."/>
            <person name="Jorgensen L.N."/>
            <person name="Benslimane H."/>
            <person name="Strelkov S.E."/>
            <person name="Turner J."/>
            <person name="Liu Z."/>
            <person name="Moffat C.S."/>
        </authorList>
    </citation>
    <scope>NUCLEOTIDE SEQUENCE</scope>
    <source>
        <strain evidence="10">86-124</strain>
    </source>
</reference>